<dbReference type="Pfam" id="PF08220">
    <property type="entry name" value="HTH_DeoR"/>
    <property type="match status" value="1"/>
</dbReference>
<proteinExistence type="predicted"/>
<dbReference type="Gene3D" id="1.10.10.10">
    <property type="entry name" value="Winged helix-like DNA-binding domain superfamily/Winged helix DNA-binding domain"/>
    <property type="match status" value="1"/>
</dbReference>
<evidence type="ECO:0000256" key="6">
    <source>
        <dbReference type="ARBA" id="ARBA00024937"/>
    </source>
</evidence>
<dbReference type="PROSITE" id="PS51000">
    <property type="entry name" value="HTH_DEOR_2"/>
    <property type="match status" value="1"/>
</dbReference>
<dbReference type="AlphaFoldDB" id="A0A3Q9IYD5"/>
<name>A0A3Q9IYD5_9MICO</name>
<dbReference type="InterPro" id="IPR036390">
    <property type="entry name" value="WH_DNA-bd_sf"/>
</dbReference>
<organism evidence="8 9">
    <name type="scientific">Microbacterium lemovicicum</name>
    <dbReference type="NCBI Taxonomy" id="1072463"/>
    <lineage>
        <taxon>Bacteria</taxon>
        <taxon>Bacillati</taxon>
        <taxon>Actinomycetota</taxon>
        <taxon>Actinomycetes</taxon>
        <taxon>Micrococcales</taxon>
        <taxon>Microbacteriaceae</taxon>
        <taxon>Microbacterium</taxon>
    </lineage>
</organism>
<dbReference type="PRINTS" id="PR00037">
    <property type="entry name" value="HTHLACR"/>
</dbReference>
<evidence type="ECO:0000256" key="2">
    <source>
        <dbReference type="ARBA" id="ARBA00022491"/>
    </source>
</evidence>
<dbReference type="GO" id="GO:0003677">
    <property type="term" value="F:DNA binding"/>
    <property type="evidence" value="ECO:0007669"/>
    <property type="project" value="UniProtKB-KW"/>
</dbReference>
<keyword evidence="4" id="KW-0238">DNA-binding</keyword>
<dbReference type="SMART" id="SM01134">
    <property type="entry name" value="DeoRC"/>
    <property type="match status" value="1"/>
</dbReference>
<evidence type="ECO:0000313" key="9">
    <source>
        <dbReference type="Proteomes" id="UP000276888"/>
    </source>
</evidence>
<accession>A0A3Q9IYD5</accession>
<dbReference type="InterPro" id="IPR014036">
    <property type="entry name" value="DeoR-like_C"/>
</dbReference>
<reference evidence="8 9" key="1">
    <citation type="submission" date="2018-08" db="EMBL/GenBank/DDBJ databases">
        <title>Microbacterium lemovicicum sp. nov., a bacterium isolated from a natural uranium-rich soil.</title>
        <authorList>
            <person name="ORTET P."/>
        </authorList>
    </citation>
    <scope>NUCLEOTIDE SEQUENCE [LARGE SCALE GENOMIC DNA]</scope>
    <source>
        <strain evidence="8 9">Viu22</strain>
    </source>
</reference>
<evidence type="ECO:0000256" key="1">
    <source>
        <dbReference type="ARBA" id="ARBA00021390"/>
    </source>
</evidence>
<dbReference type="Gene3D" id="3.40.50.1360">
    <property type="match status" value="1"/>
</dbReference>
<dbReference type="Proteomes" id="UP000276888">
    <property type="component" value="Chromosome"/>
</dbReference>
<dbReference type="InterPro" id="IPR037171">
    <property type="entry name" value="NagB/RpiA_transferase-like"/>
</dbReference>
<dbReference type="InterPro" id="IPR036388">
    <property type="entry name" value="WH-like_DNA-bd_sf"/>
</dbReference>
<evidence type="ECO:0000256" key="4">
    <source>
        <dbReference type="ARBA" id="ARBA00023125"/>
    </source>
</evidence>
<keyword evidence="5" id="KW-0804">Transcription</keyword>
<comment type="function">
    <text evidence="6">Repressor of the lactose catabolism operon. Galactose-6-phosphate is the inducer.</text>
</comment>
<protein>
    <recommendedName>
        <fullName evidence="1">Lactose phosphotransferase system repressor</fullName>
    </recommendedName>
</protein>
<evidence type="ECO:0000256" key="5">
    <source>
        <dbReference type="ARBA" id="ARBA00023163"/>
    </source>
</evidence>
<dbReference type="PANTHER" id="PTHR30363:SF4">
    <property type="entry name" value="GLYCEROL-3-PHOSPHATE REGULON REPRESSOR"/>
    <property type="match status" value="1"/>
</dbReference>
<dbReference type="KEGG" id="mlv:CVS47_01701"/>
<dbReference type="GO" id="GO:0003700">
    <property type="term" value="F:DNA-binding transcription factor activity"/>
    <property type="evidence" value="ECO:0007669"/>
    <property type="project" value="InterPro"/>
</dbReference>
<dbReference type="PROSITE" id="PS00894">
    <property type="entry name" value="HTH_DEOR_1"/>
    <property type="match status" value="1"/>
</dbReference>
<feature type="domain" description="HTH deoR-type" evidence="7">
    <location>
        <begin position="3"/>
        <end position="58"/>
    </location>
</feature>
<dbReference type="Pfam" id="PF00455">
    <property type="entry name" value="DeoRC"/>
    <property type="match status" value="1"/>
</dbReference>
<dbReference type="InterPro" id="IPR018356">
    <property type="entry name" value="Tscrpt_reg_HTH_DeoR_CS"/>
</dbReference>
<evidence type="ECO:0000256" key="3">
    <source>
        <dbReference type="ARBA" id="ARBA00023015"/>
    </source>
</evidence>
<gene>
    <name evidence="8" type="primary">glpR</name>
    <name evidence="8" type="ORF">CVS47_01701</name>
</gene>
<dbReference type="InterPro" id="IPR050313">
    <property type="entry name" value="Carb_Metab_HTH_regulators"/>
</dbReference>
<keyword evidence="9" id="KW-1185">Reference proteome</keyword>
<evidence type="ECO:0000313" key="8">
    <source>
        <dbReference type="EMBL" id="AZS37075.1"/>
    </source>
</evidence>
<dbReference type="SMART" id="SM00420">
    <property type="entry name" value="HTH_DEOR"/>
    <property type="match status" value="1"/>
</dbReference>
<dbReference type="OrthoDB" id="7688673at2"/>
<dbReference type="SUPFAM" id="SSF100950">
    <property type="entry name" value="NagB/RpiA/CoA transferase-like"/>
    <property type="match status" value="1"/>
</dbReference>
<dbReference type="PANTHER" id="PTHR30363">
    <property type="entry name" value="HTH-TYPE TRANSCRIPTIONAL REGULATOR SRLR-RELATED"/>
    <property type="match status" value="1"/>
</dbReference>
<evidence type="ECO:0000259" key="7">
    <source>
        <dbReference type="PROSITE" id="PS51000"/>
    </source>
</evidence>
<dbReference type="InterPro" id="IPR001034">
    <property type="entry name" value="DeoR_HTH"/>
</dbReference>
<dbReference type="EMBL" id="CP031423">
    <property type="protein sequence ID" value="AZS37075.1"/>
    <property type="molecule type" value="Genomic_DNA"/>
</dbReference>
<dbReference type="SUPFAM" id="SSF46785">
    <property type="entry name" value="Winged helix' DNA-binding domain"/>
    <property type="match status" value="1"/>
</dbReference>
<dbReference type="RefSeq" id="WP_127095690.1">
    <property type="nucleotide sequence ID" value="NZ_CP031423.1"/>
</dbReference>
<keyword evidence="2" id="KW-0678">Repressor</keyword>
<keyword evidence="3" id="KW-0805">Transcription regulation</keyword>
<sequence length="261" mass="27735">MYATERQEVIERMLLQSGRVGVLELATHFDVTTETVRRDLDALERSGALRRVHGGAVPLDRASLVEPSVADRVARHSDSKRSIAHRALDVLGEDFRGSIFFDAGTTTNAVADQLAARLLATRGTAEVVTHSLYLAHTLASVETVSLSLIGGRVRGVTAAAVGAETVRAISGLRPDIAFVATNALSAGFGASTPDPEEAAVKAAIVRSARRIVLVADQSKFETERLVSFAALSDLDILVTDAEPPAVLRTALDEADVEVWTA</sequence>